<dbReference type="PANTHER" id="PTHR24216:SF65">
    <property type="entry name" value="PAXILLIN-LIKE PROTEIN 1"/>
    <property type="match status" value="1"/>
</dbReference>
<evidence type="ECO:0000256" key="1">
    <source>
        <dbReference type="SAM" id="MobiDB-lite"/>
    </source>
</evidence>
<feature type="compositionally biased region" description="Low complexity" evidence="1">
    <location>
        <begin position="212"/>
        <end position="232"/>
    </location>
</feature>
<organism evidence="2 3">
    <name type="scientific">Durusdinium trenchii</name>
    <dbReference type="NCBI Taxonomy" id="1381693"/>
    <lineage>
        <taxon>Eukaryota</taxon>
        <taxon>Sar</taxon>
        <taxon>Alveolata</taxon>
        <taxon>Dinophyceae</taxon>
        <taxon>Suessiales</taxon>
        <taxon>Symbiodiniaceae</taxon>
        <taxon>Durusdinium</taxon>
    </lineage>
</organism>
<keyword evidence="3" id="KW-1185">Reference proteome</keyword>
<feature type="region of interest" description="Disordered" evidence="1">
    <location>
        <begin position="129"/>
        <end position="242"/>
    </location>
</feature>
<dbReference type="EMBL" id="CAXAMN010005780">
    <property type="protein sequence ID" value="CAK9015293.1"/>
    <property type="molecule type" value="Genomic_DNA"/>
</dbReference>
<accession>A0ABP0JLS0</accession>
<evidence type="ECO:0000313" key="3">
    <source>
        <dbReference type="Proteomes" id="UP001642484"/>
    </source>
</evidence>
<comment type="caution">
    <text evidence="2">The sequence shown here is derived from an EMBL/GenBank/DDBJ whole genome shotgun (WGS) entry which is preliminary data.</text>
</comment>
<dbReference type="SUPFAM" id="SSF64484">
    <property type="entry name" value="beta and beta-prime subunits of DNA dependent RNA-polymerase"/>
    <property type="match status" value="1"/>
</dbReference>
<sequence>MPGPEARRLATCSANTFSQNRLPFGIQSPMVLVLDAKSLEEGQIIGVLQEGDLIGASLVEHPWVMLPENSFVRHPKMRQGRIKLLRPGWVMSQHPQYGDLLHAVSMDQVRKLFAEEAFAKLPMVKEAAQTNNKPVEGGGEPQGYPGSRAPAEPKATPAPSQPKAPPAPAASAQPKAPQLPTAASPPAAQPKTATPSQPKAVAPKPSMPAPAPEAASAGRSAASARQGRSEAALVSGVPRRPWSAAPPPEIAVVSAPSSPLVKAASSPTSPSPQSPSPKAAGGESVARGSQTLAKMPKQTRAAPELCQRHLQMCNCEHWKVIHTFVFVRSEASLQSEPLAVLREGSLLCAARPEEPRSLDGKWARLGSQAKVWPEITSEKPDFVALGRQVGMLRNTTNTTFDPIVAFDAISGNWINVPEALRPGHVGVVAKLGIQAAHKKLGQERSELHVGLENLQKQLRGMQDLGLFRTNEAALSAEHHVTQMNSTSSRMDFLERSTPHGPVVERPTNLVKQLKVAVQNHVDSFNAFLKHGLDHSGLAAGLGCEWAARHEGEVLIASVCLDQLQIRCGEGEEFVVIDSRDQKLQRPYQGYFAFVLNYLELVLNYLELVLRYLAFVLNYFELVLNYLELVFRYLAFVLNYFELVLNYLELVFRNLEFVRRYLFCFSGIAEELEAIELEDPQGKSGSTPASHFVAQVTKPVRKPHAEGAESEDATVAAAAEPKAGERELLGGSGWADASLVGGVQTERVQAPVASIGLPHGARHLQRDSQCEDGRSVRAESKKTWPEDRGGLSPEKLVKAKEDRTESGGYFLLRGLERVIRLLIMPRANYPMAINRPSYQNRGKLYTQHAVLMRCMRQDGNPGMENGPGGTWRDLLFQAKSLDVCLTNELVFCF</sequence>
<feature type="compositionally biased region" description="Low complexity" evidence="1">
    <location>
        <begin position="169"/>
        <end position="178"/>
    </location>
</feature>
<name>A0ABP0JLS0_9DINO</name>
<feature type="region of interest" description="Disordered" evidence="1">
    <location>
        <begin position="260"/>
        <end position="297"/>
    </location>
</feature>
<dbReference type="Proteomes" id="UP001642484">
    <property type="component" value="Unassembled WGS sequence"/>
</dbReference>
<proteinExistence type="predicted"/>
<dbReference type="Gene3D" id="3.90.1110.10">
    <property type="entry name" value="RNA polymerase Rpb2, domain 2"/>
    <property type="match status" value="1"/>
</dbReference>
<protein>
    <submittedName>
        <fullName evidence="2">Uncharacterized protein</fullName>
    </submittedName>
</protein>
<dbReference type="InterPro" id="IPR037034">
    <property type="entry name" value="RNA_pol_Rpb2_2_sf"/>
</dbReference>
<feature type="compositionally biased region" description="Pro residues" evidence="1">
    <location>
        <begin position="159"/>
        <end position="168"/>
    </location>
</feature>
<feature type="region of interest" description="Disordered" evidence="1">
    <location>
        <begin position="757"/>
        <end position="790"/>
    </location>
</feature>
<dbReference type="PANTHER" id="PTHR24216">
    <property type="entry name" value="PAXILLIN-RELATED"/>
    <property type="match status" value="1"/>
</dbReference>
<reference evidence="2 3" key="1">
    <citation type="submission" date="2024-02" db="EMBL/GenBank/DDBJ databases">
        <authorList>
            <person name="Chen Y."/>
            <person name="Shah S."/>
            <person name="Dougan E. K."/>
            <person name="Thang M."/>
            <person name="Chan C."/>
        </authorList>
    </citation>
    <scope>NUCLEOTIDE SEQUENCE [LARGE SCALE GENOMIC DNA]</scope>
</reference>
<feature type="compositionally biased region" description="Basic and acidic residues" evidence="1">
    <location>
        <begin position="763"/>
        <end position="790"/>
    </location>
</feature>
<gene>
    <name evidence="2" type="ORF">CCMP2556_LOCUS12040</name>
</gene>
<evidence type="ECO:0000313" key="2">
    <source>
        <dbReference type="EMBL" id="CAK9015293.1"/>
    </source>
</evidence>